<dbReference type="PANTHER" id="PTHR19879:SF9">
    <property type="entry name" value="TRANSCRIPTION INITIATION FACTOR TFIID SUBUNIT 5"/>
    <property type="match status" value="1"/>
</dbReference>
<accession>A0A0K6GHI9</accession>
<evidence type="ECO:0000313" key="8">
    <source>
        <dbReference type="Proteomes" id="UP000044841"/>
    </source>
</evidence>
<evidence type="ECO:0000259" key="6">
    <source>
        <dbReference type="PROSITE" id="PS50837"/>
    </source>
</evidence>
<feature type="compositionally biased region" description="Basic residues" evidence="5">
    <location>
        <begin position="1"/>
        <end position="14"/>
    </location>
</feature>
<dbReference type="InterPro" id="IPR027417">
    <property type="entry name" value="P-loop_NTPase"/>
</dbReference>
<dbReference type="PROSITE" id="PS50082">
    <property type="entry name" value="WD_REPEATS_2"/>
    <property type="match status" value="7"/>
</dbReference>
<feature type="repeat" description="WD" evidence="3">
    <location>
        <begin position="1061"/>
        <end position="1102"/>
    </location>
</feature>
<evidence type="ECO:0000256" key="5">
    <source>
        <dbReference type="SAM" id="MobiDB-lite"/>
    </source>
</evidence>
<keyword evidence="1 3" id="KW-0853">WD repeat</keyword>
<dbReference type="Pfam" id="PF24883">
    <property type="entry name" value="NPHP3_N"/>
    <property type="match status" value="1"/>
</dbReference>
<keyword evidence="8" id="KW-1185">Reference proteome</keyword>
<feature type="repeat" description="WD" evidence="3">
    <location>
        <begin position="1018"/>
        <end position="1059"/>
    </location>
</feature>
<dbReference type="SMART" id="SM00320">
    <property type="entry name" value="WD40"/>
    <property type="match status" value="10"/>
</dbReference>
<feature type="repeat" description="WD" evidence="3">
    <location>
        <begin position="1104"/>
        <end position="1140"/>
    </location>
</feature>
<dbReference type="InterPro" id="IPR020472">
    <property type="entry name" value="WD40_PAC1"/>
</dbReference>
<gene>
    <name evidence="7" type="ORF">RSOLAG22IIIB_06889</name>
</gene>
<evidence type="ECO:0000313" key="7">
    <source>
        <dbReference type="EMBL" id="CUA77950.1"/>
    </source>
</evidence>
<feature type="repeat" description="WD" evidence="3">
    <location>
        <begin position="932"/>
        <end position="973"/>
    </location>
</feature>
<dbReference type="InterPro" id="IPR007111">
    <property type="entry name" value="NACHT_NTPase"/>
</dbReference>
<feature type="compositionally biased region" description="Low complexity" evidence="5">
    <location>
        <begin position="31"/>
        <end position="50"/>
    </location>
</feature>
<evidence type="ECO:0000256" key="3">
    <source>
        <dbReference type="PROSITE-ProRule" id="PRU00221"/>
    </source>
</evidence>
<keyword evidence="2" id="KW-0677">Repeat</keyword>
<feature type="region of interest" description="Disordered" evidence="5">
    <location>
        <begin position="1"/>
        <end position="110"/>
    </location>
</feature>
<dbReference type="Gene3D" id="2.130.10.10">
    <property type="entry name" value="YVTN repeat-like/Quinoprotein amine dehydrogenase"/>
    <property type="match status" value="3"/>
</dbReference>
<dbReference type="InterPro" id="IPR015943">
    <property type="entry name" value="WD40/YVTN_repeat-like_dom_sf"/>
</dbReference>
<feature type="repeat" description="WD" evidence="3">
    <location>
        <begin position="889"/>
        <end position="930"/>
    </location>
</feature>
<dbReference type="SUPFAM" id="SSF50978">
    <property type="entry name" value="WD40 repeat-like"/>
    <property type="match status" value="2"/>
</dbReference>
<dbReference type="InterPro" id="IPR036322">
    <property type="entry name" value="WD40_repeat_dom_sf"/>
</dbReference>
<dbReference type="SUPFAM" id="SSF52540">
    <property type="entry name" value="P-loop containing nucleoside triphosphate hydrolases"/>
    <property type="match status" value="1"/>
</dbReference>
<reference evidence="7 8" key="1">
    <citation type="submission" date="2015-07" db="EMBL/GenBank/DDBJ databases">
        <authorList>
            <person name="Noorani M."/>
        </authorList>
    </citation>
    <scope>NUCLEOTIDE SEQUENCE [LARGE SCALE GENOMIC DNA]</scope>
    <source>
        <strain evidence="7">BBA 69670</strain>
    </source>
</reference>
<name>A0A0K6GHI9_9AGAM</name>
<feature type="repeat" description="WD" evidence="3">
    <location>
        <begin position="975"/>
        <end position="1016"/>
    </location>
</feature>
<keyword evidence="7" id="KW-0396">Initiation factor</keyword>
<evidence type="ECO:0000256" key="4">
    <source>
        <dbReference type="SAM" id="Coils"/>
    </source>
</evidence>
<feature type="domain" description="NACHT" evidence="6">
    <location>
        <begin position="311"/>
        <end position="456"/>
    </location>
</feature>
<dbReference type="InterPro" id="IPR001680">
    <property type="entry name" value="WD40_rpt"/>
</dbReference>
<feature type="coiled-coil region" evidence="4">
    <location>
        <begin position="153"/>
        <end position="183"/>
    </location>
</feature>
<dbReference type="CDD" id="cd00200">
    <property type="entry name" value="WD40"/>
    <property type="match status" value="1"/>
</dbReference>
<dbReference type="Proteomes" id="UP000044841">
    <property type="component" value="Unassembled WGS sequence"/>
</dbReference>
<dbReference type="GO" id="GO:0003743">
    <property type="term" value="F:translation initiation factor activity"/>
    <property type="evidence" value="ECO:0007669"/>
    <property type="project" value="UniProtKB-KW"/>
</dbReference>
<dbReference type="PROSITE" id="PS50837">
    <property type="entry name" value="NACHT"/>
    <property type="match status" value="1"/>
</dbReference>
<organism evidence="7 8">
    <name type="scientific">Rhizoctonia solani</name>
    <dbReference type="NCBI Taxonomy" id="456999"/>
    <lineage>
        <taxon>Eukaryota</taxon>
        <taxon>Fungi</taxon>
        <taxon>Dikarya</taxon>
        <taxon>Basidiomycota</taxon>
        <taxon>Agaricomycotina</taxon>
        <taxon>Agaricomycetes</taxon>
        <taxon>Cantharellales</taxon>
        <taxon>Ceratobasidiaceae</taxon>
        <taxon>Rhizoctonia</taxon>
    </lineage>
</organism>
<protein>
    <submittedName>
        <fullName evidence="7">Transcription initiation factor TFIID subunit 5</fullName>
    </submittedName>
</protein>
<dbReference type="PANTHER" id="PTHR19879">
    <property type="entry name" value="TRANSCRIPTION INITIATION FACTOR TFIID"/>
    <property type="match status" value="1"/>
</dbReference>
<dbReference type="PRINTS" id="PR00320">
    <property type="entry name" value="GPROTEINBRPT"/>
</dbReference>
<dbReference type="PROSITE" id="PS50294">
    <property type="entry name" value="WD_REPEATS_REGION"/>
    <property type="match status" value="7"/>
</dbReference>
<keyword evidence="4" id="KW-0175">Coiled coil</keyword>
<dbReference type="InterPro" id="IPR019775">
    <property type="entry name" value="WD40_repeat_CS"/>
</dbReference>
<dbReference type="Gene3D" id="3.40.50.300">
    <property type="entry name" value="P-loop containing nucleotide triphosphate hydrolases"/>
    <property type="match status" value="1"/>
</dbReference>
<dbReference type="PROSITE" id="PS00678">
    <property type="entry name" value="WD_REPEATS_1"/>
    <property type="match status" value="4"/>
</dbReference>
<sequence>MSNRKSSKPKKAFRKWLDETLGRSSSESHLPMSAPTSSSLSPSQNSISGPPNLTQDLGHGSSAPRPSPPPSEIPKLPNSVPASVAANDHPNPQPSLPPTADMSVSEPADKGTNAMNEIWASLRVSLQGLGSVSRVLPHLASAANILLECFDGLETATRNRSDYEDLARELTSLLESLEAHTKTTGAPSMTKCISGITIEIKQQAEEIAKMKTNDAPGKFRIAETHEENVLRYYRRTQSLFRQLQTNLSMSTWSMTNAQLVKTSLEALNPVKQAAYDSALSSTIGRRSCTEGTRINILSDLNNWARDSSGPSIFWMNGMAGTGKTTIACTFSQDLEQDKRLAASFFCTRTTAECRDVTRIIPTIAYQLARYCIPFQSSLCEVLSEEPDLGSKHVQKQFERLLRDPLLQSADAMPDHLVVIIDALDECEDHTGVELILDLLFQHAQTFRLKIYVTSRPEPEIYNRMALHSHAREVIHLHEIEKWLVQADIELYLRAELAVVSPSASEIEELVERSGALFIYAATLVRYIKSGKQLTDPHERLRSVLIMAHETTKHHAQIDALYTAILKSALNDDELEAGETNDIWVVLRTVLFAQEPISIETIATLSGIDNPRRVSLAIQLLRSVLHQSEQTGVVSTLHTSFPDFMFSHERSGEYFCDTVENSQALAKRCFLVMQDQLRFNICELETSFIPDTAVNGIEGRIKEKIPPPLAYACRYWGSHLALASKSEALLKVLNDFVYQRLLFWMEVMNLRRETGTYLATLVMAKQWLNQPGPTSPELVIQVEDARNFVTSFAGSPVSQSTPHIYISSLPLCPRSSSVYQNYWKRTRGLLELKGSLIERREVAALATLNLGSVVVSIAYSPDGARVAAGCLDHTVRIMNAHDGTPLLDPLHGHTDSVRSVAFSPDGKLVASGSDDHTVRVWNAYTGAPTTGPLEAHENLVASISFLPDGMQIVSGSWDHTICIWDAYNGTLLRGPLAEHESDVNSVVFSPNGALIASASNDRTIRLWNTHDGTPATSPLKGHTGHVRSVAFTPDGHRLVSGSNDTTIHVWNTSDGSLITSPFQGHAEPVTSVAVSPDGTRVASGSWDRTVRVWNIDDGSLVAGPFVGHTNLIYSVAFSPDGTRVISGSYDQTIRVWNVRDGLLPLPVPFEAHINLVKSVSLPDNNTRILSRSDYSVWAWDITPEGIVPSLSDQKLDTHPPQMQSSNTYSLTFTTDHYIEARSKTDGSLVAGPLCGHTDEIISSAFSADSRYLVTGSKDRTICVWDLKKAELVGVPFRGHARDVTSVALSPDASRVVSCSDSWYDETVRIWSMHCAMIPAPAPPNSSTEQSLHHSPDPILEGWAIREDGWVRNSSSAMLFWIPSDLASIHAWPSPHAEFIITKKGILQIVQKELYLGDRWSRCYGSD</sequence>
<keyword evidence="7" id="KW-0648">Protein biosynthesis</keyword>
<dbReference type="InterPro" id="IPR056884">
    <property type="entry name" value="NPHP3-like_N"/>
</dbReference>
<evidence type="ECO:0000256" key="2">
    <source>
        <dbReference type="ARBA" id="ARBA00022737"/>
    </source>
</evidence>
<proteinExistence type="predicted"/>
<evidence type="ECO:0000256" key="1">
    <source>
        <dbReference type="ARBA" id="ARBA00022574"/>
    </source>
</evidence>
<dbReference type="Pfam" id="PF00400">
    <property type="entry name" value="WD40"/>
    <property type="match status" value="9"/>
</dbReference>
<dbReference type="EMBL" id="CYGV01001922">
    <property type="protein sequence ID" value="CUA77950.1"/>
    <property type="molecule type" value="Genomic_DNA"/>
</dbReference>
<feature type="repeat" description="WD" evidence="3">
    <location>
        <begin position="1232"/>
        <end position="1273"/>
    </location>
</feature>